<name>A0A1Z4GGW0_9CYAN</name>
<feature type="chain" id="PRO_5013278067" description="WxL domain-containing protein" evidence="1">
    <location>
        <begin position="29"/>
        <end position="201"/>
    </location>
</feature>
<organism evidence="2 3">
    <name type="scientific">Anabaenopsis circularis NIES-21</name>
    <dbReference type="NCBI Taxonomy" id="1085406"/>
    <lineage>
        <taxon>Bacteria</taxon>
        <taxon>Bacillati</taxon>
        <taxon>Cyanobacteriota</taxon>
        <taxon>Cyanophyceae</taxon>
        <taxon>Nostocales</taxon>
        <taxon>Nodulariaceae</taxon>
        <taxon>Anabaenopsis</taxon>
    </lineage>
</organism>
<dbReference type="Proteomes" id="UP000218287">
    <property type="component" value="Chromosome"/>
</dbReference>
<protein>
    <recommendedName>
        <fullName evidence="4">WxL domain-containing protein</fullName>
    </recommendedName>
</protein>
<accession>A0A1Z4GGW0</accession>
<feature type="signal peptide" evidence="1">
    <location>
        <begin position="1"/>
        <end position="28"/>
    </location>
</feature>
<dbReference type="AlphaFoldDB" id="A0A1Z4GGW0"/>
<evidence type="ECO:0000256" key="1">
    <source>
        <dbReference type="SAM" id="SignalP"/>
    </source>
</evidence>
<dbReference type="EMBL" id="AP018174">
    <property type="protein sequence ID" value="BAY16722.1"/>
    <property type="molecule type" value="Genomic_DNA"/>
</dbReference>
<evidence type="ECO:0008006" key="4">
    <source>
        <dbReference type="Google" id="ProtNLM"/>
    </source>
</evidence>
<sequence length="201" mass="20529">MKKKFFLAAFTLGAVSLANTLLSAPARAVSVDVPLQVEVPEVIYIQTYKSLTFQPTSAEFLGSAAPVNDTPGFFSSDGTITQLPAPNGTLTPTTGDITTGDILIYRIWGTSTGATGQIQHSVEFNGGTTGTLYLGGDTASSSNVGVTISALGGTATAPGLDVTNATPIEGSVAFTFNFANASSAGTYSNPNEYLTITATGI</sequence>
<proteinExistence type="predicted"/>
<gene>
    <name evidence="2" type="ORF">NIES21_25530</name>
</gene>
<evidence type="ECO:0000313" key="3">
    <source>
        <dbReference type="Proteomes" id="UP000218287"/>
    </source>
</evidence>
<reference evidence="2 3" key="1">
    <citation type="submission" date="2017-06" db="EMBL/GenBank/DDBJ databases">
        <title>Genome sequencing of cyanobaciteial culture collection at National Institute for Environmental Studies (NIES).</title>
        <authorList>
            <person name="Hirose Y."/>
            <person name="Shimura Y."/>
            <person name="Fujisawa T."/>
            <person name="Nakamura Y."/>
            <person name="Kawachi M."/>
        </authorList>
    </citation>
    <scope>NUCLEOTIDE SEQUENCE [LARGE SCALE GENOMIC DNA]</scope>
    <source>
        <strain evidence="2 3">NIES-21</strain>
    </source>
</reference>
<keyword evidence="1" id="KW-0732">Signal</keyword>
<dbReference type="OrthoDB" id="514250at2"/>
<evidence type="ECO:0000313" key="2">
    <source>
        <dbReference type="EMBL" id="BAY16722.1"/>
    </source>
</evidence>
<keyword evidence="3" id="KW-1185">Reference proteome</keyword>